<organism evidence="1 2">
    <name type="scientific">Pycnococcus provasolii</name>
    <dbReference type="NCBI Taxonomy" id="41880"/>
    <lineage>
        <taxon>Eukaryota</taxon>
        <taxon>Viridiplantae</taxon>
        <taxon>Chlorophyta</taxon>
        <taxon>Pseudoscourfieldiophyceae</taxon>
        <taxon>Pseudoscourfieldiales</taxon>
        <taxon>Pycnococcaceae</taxon>
        <taxon>Pycnococcus</taxon>
    </lineage>
</organism>
<keyword evidence="2" id="KW-1185">Reference proteome</keyword>
<evidence type="ECO:0000313" key="1">
    <source>
        <dbReference type="EMBL" id="GHP08410.1"/>
    </source>
</evidence>
<name>A0A830HRL8_9CHLO</name>
<comment type="caution">
    <text evidence="1">The sequence shown here is derived from an EMBL/GenBank/DDBJ whole genome shotgun (WGS) entry which is preliminary data.</text>
</comment>
<dbReference type="AlphaFoldDB" id="A0A830HRL8"/>
<reference evidence="1" key="1">
    <citation type="submission" date="2020-10" db="EMBL/GenBank/DDBJ databases">
        <title>Unveiling of a novel bifunctional photoreceptor, Dualchrome1, isolated from a cosmopolitan green alga.</title>
        <authorList>
            <person name="Suzuki S."/>
            <person name="Kawachi M."/>
        </authorList>
    </citation>
    <scope>NUCLEOTIDE SEQUENCE</scope>
    <source>
        <strain evidence="1">NIES 2893</strain>
    </source>
</reference>
<protein>
    <submittedName>
        <fullName evidence="1">Uncharacterized protein</fullName>
    </submittedName>
</protein>
<evidence type="ECO:0000313" key="2">
    <source>
        <dbReference type="Proteomes" id="UP000660262"/>
    </source>
</evidence>
<sequence length="488" mass="54569">MMAGEENDVLIADVERTPSLYPKGPDILWRTPHPREQPFAFLFGQAPWLEKVGDTANANPLAACRGKLDRAFFPSCLAKARDAIDGDVTNTLHVYSSQNECSPQVFVAGLCLPGTHLFHVSAYDRDGNRGYGDAALMIDIVEGWEETYEVYRDWLGTCEIYLDPRLDDSAEQSIDWARLGSLNAMSARIEKAFLHGVSASRQKQEVVTSRASKVAETTSLAESGDEKLRRAESGALVSQENNDRLMTSLIAAIEAVEGVNNGSRLGSVGDCRGANGARLSYYTVNSNGRTARGVWRDTSPMIGSPLKHGQRRFEDLYREMQCSTLDGGAYGFDAMFAHLDLPAGVTDPTGKYPGGLYNPSLRRIREAFYNESELASPDVPFAFFGRNYDEKELSSDVEKALFDVYLDGTLMQDRAKFLLSYLYHSRFIDRRTRRVDIRVLLHNELTEMLVDVRIHMEVSSHGRISTTTEAWKLPVFDYFMKEDAIIDC</sequence>
<dbReference type="Proteomes" id="UP000660262">
    <property type="component" value="Unassembled WGS sequence"/>
</dbReference>
<gene>
    <name evidence="1" type="ORF">PPROV_000714900</name>
</gene>
<dbReference type="EMBL" id="BNJQ01000020">
    <property type="protein sequence ID" value="GHP08410.1"/>
    <property type="molecule type" value="Genomic_DNA"/>
</dbReference>
<accession>A0A830HRL8</accession>
<proteinExistence type="predicted"/>